<organism evidence="2 3">
    <name type="scientific">Citrifermentans bremense</name>
    <dbReference type="NCBI Taxonomy" id="60035"/>
    <lineage>
        <taxon>Bacteria</taxon>
        <taxon>Pseudomonadati</taxon>
        <taxon>Thermodesulfobacteriota</taxon>
        <taxon>Desulfuromonadia</taxon>
        <taxon>Geobacterales</taxon>
        <taxon>Geobacteraceae</taxon>
        <taxon>Citrifermentans</taxon>
    </lineage>
</organism>
<name>A0A6S6M7J2_9BACT</name>
<dbReference type="KEGG" id="gbn:GEOBRER4_21050"/>
<dbReference type="Proteomes" id="UP000515472">
    <property type="component" value="Chromosome"/>
</dbReference>
<evidence type="ECO:0000313" key="3">
    <source>
        <dbReference type="Proteomes" id="UP000515472"/>
    </source>
</evidence>
<evidence type="ECO:0000313" key="2">
    <source>
        <dbReference type="EMBL" id="BCG47355.1"/>
    </source>
</evidence>
<proteinExistence type="predicted"/>
<evidence type="ECO:0008006" key="4">
    <source>
        <dbReference type="Google" id="ProtNLM"/>
    </source>
</evidence>
<evidence type="ECO:0000256" key="1">
    <source>
        <dbReference type="SAM" id="MobiDB-lite"/>
    </source>
</evidence>
<dbReference type="AlphaFoldDB" id="A0A6S6M7J2"/>
<protein>
    <recommendedName>
        <fullName evidence="4">YXWGXW repeat-containing protein</fullName>
    </recommendedName>
</protein>
<reference evidence="2 3" key="1">
    <citation type="submission" date="2020-06" db="EMBL/GenBank/DDBJ databases">
        <title>Interaction of electrochemicaly active bacteria, Geobacter bremensis R4 on different carbon anode.</title>
        <authorList>
            <person name="Meng L."/>
            <person name="Yoshida N."/>
        </authorList>
    </citation>
    <scope>NUCLEOTIDE SEQUENCE [LARGE SCALE GENOMIC DNA]</scope>
    <source>
        <strain evidence="2 3">R4</strain>
    </source>
</reference>
<gene>
    <name evidence="2" type="ORF">GEOBRER4_n2185</name>
</gene>
<accession>A0A6S6M7J2</accession>
<dbReference type="RefSeq" id="WP_185242278.1">
    <property type="nucleotide sequence ID" value="NZ_AP023213.1"/>
</dbReference>
<feature type="region of interest" description="Disordered" evidence="1">
    <location>
        <begin position="130"/>
        <end position="165"/>
    </location>
</feature>
<keyword evidence="3" id="KW-1185">Reference proteome</keyword>
<sequence length="165" mass="18660">MKALHLIQFLRQAFFLPLLLLAVMTGSAAAGVNLSVNIGPPVVVVEPPAVAVVPGTGVYFVPQFDVDIFFYSGYWWSPRGDRWYRAREYNGPWRVVSRSTVPRPVYRVPGDYRSVYVKERHIPYGQWKKERSEYRGGKGGRGEHREHGERKGDGHRGGHGRGGHD</sequence>
<dbReference type="EMBL" id="AP023213">
    <property type="protein sequence ID" value="BCG47355.1"/>
    <property type="molecule type" value="Genomic_DNA"/>
</dbReference>